<dbReference type="SMART" id="SM00320">
    <property type="entry name" value="WD40"/>
    <property type="match status" value="5"/>
</dbReference>
<keyword evidence="2" id="KW-0677">Repeat</keyword>
<dbReference type="AlphaFoldDB" id="A0A5E4NSC5"/>
<evidence type="ECO:0000313" key="3">
    <source>
        <dbReference type="EMBL" id="VVC45920.1"/>
    </source>
</evidence>
<dbReference type="Gene3D" id="2.130.10.10">
    <property type="entry name" value="YVTN repeat-like/Quinoprotein amine dehydrogenase"/>
    <property type="match status" value="1"/>
</dbReference>
<dbReference type="Pfam" id="PF00400">
    <property type="entry name" value="WD40"/>
    <property type="match status" value="1"/>
</dbReference>
<keyword evidence="4" id="KW-1185">Reference proteome</keyword>
<evidence type="ECO:0000313" key="4">
    <source>
        <dbReference type="Proteomes" id="UP000325440"/>
    </source>
</evidence>
<dbReference type="InterPro" id="IPR051362">
    <property type="entry name" value="WD_repeat_creC_regulators"/>
</dbReference>
<proteinExistence type="predicted"/>
<dbReference type="OrthoDB" id="3367at2759"/>
<dbReference type="PANTHER" id="PTHR14107:SF16">
    <property type="entry name" value="AT02583P"/>
    <property type="match status" value="1"/>
</dbReference>
<reference evidence="3 4" key="1">
    <citation type="submission" date="2019-08" db="EMBL/GenBank/DDBJ databases">
        <authorList>
            <person name="Alioto T."/>
            <person name="Alioto T."/>
            <person name="Gomez Garrido J."/>
        </authorList>
    </citation>
    <scope>NUCLEOTIDE SEQUENCE [LARGE SCALE GENOMIC DNA]</scope>
</reference>
<evidence type="ECO:0000256" key="1">
    <source>
        <dbReference type="ARBA" id="ARBA00022574"/>
    </source>
</evidence>
<dbReference type="InterPro" id="IPR001680">
    <property type="entry name" value="WD40_rpt"/>
</dbReference>
<sequence length="518" mass="57828">MGFIAPGHGNDYCVTVIGQNSCDRQRPNSMNPITDGYSSCLMSMSLDGSSNDQLKTQFVTREGVYKLLTLATYSRPNRIGYNVQTNNSVHVSFVTYSDSNGHDDRICFNIGRELYVFFYKGTKKGADLTKPIDKKIYKGISPTCHDFNSVAINENTIPLIVGFSNGLIQLIDPIKKDINILFNEEKVIDKTKITCIKWVPNSKHLFLVSHVSGKLYLYNETFSCCTTPPIYQQVKTGDGFTIYSCKTKSTRNPIYKWLIGFDSNIINEFAFSPCGLNLAVVTQDGFLRVFHYDKMELIGMARSYFGGFLCVCWSPDSRYIVVGGEDDLVTIYSISEQRVVARLQGHHSWVNVVAFDPYTSSLPSMESCLPGCYRLGSVGQDTQLCLWDITDDILRHMTLTPATPKQNGVVHYTSKHNGNSSNEKKQTQDPMRLIGTAACPRFDQCPLLEPLICKKIAHDRLTALVFREDCFVAACQNGYVYTWARPGTITSLNAHLVSDPNSLISSLELSSSNSASIV</sequence>
<dbReference type="SUPFAM" id="SSF50978">
    <property type="entry name" value="WD40 repeat-like"/>
    <property type="match status" value="1"/>
</dbReference>
<dbReference type="InterPro" id="IPR015943">
    <property type="entry name" value="WD40/YVTN_repeat-like_dom_sf"/>
</dbReference>
<dbReference type="EMBL" id="CABPRJ010002420">
    <property type="protein sequence ID" value="VVC45920.1"/>
    <property type="molecule type" value="Genomic_DNA"/>
</dbReference>
<accession>A0A5E4NSC5</accession>
<organism evidence="3 4">
    <name type="scientific">Cinara cedri</name>
    <dbReference type="NCBI Taxonomy" id="506608"/>
    <lineage>
        <taxon>Eukaryota</taxon>
        <taxon>Metazoa</taxon>
        <taxon>Ecdysozoa</taxon>
        <taxon>Arthropoda</taxon>
        <taxon>Hexapoda</taxon>
        <taxon>Insecta</taxon>
        <taxon>Pterygota</taxon>
        <taxon>Neoptera</taxon>
        <taxon>Paraneoptera</taxon>
        <taxon>Hemiptera</taxon>
        <taxon>Sternorrhyncha</taxon>
        <taxon>Aphidomorpha</taxon>
        <taxon>Aphidoidea</taxon>
        <taxon>Aphididae</taxon>
        <taxon>Lachninae</taxon>
        <taxon>Cinara</taxon>
    </lineage>
</organism>
<evidence type="ECO:0000256" key="2">
    <source>
        <dbReference type="ARBA" id="ARBA00022737"/>
    </source>
</evidence>
<protein>
    <submittedName>
        <fullName evidence="3">WD40/YVTN repeat-like-containing domain,WD40 repeat, conserved site,WD40-repeat-containing domain,WD40</fullName>
    </submittedName>
</protein>
<dbReference type="PANTHER" id="PTHR14107">
    <property type="entry name" value="WD REPEAT PROTEIN"/>
    <property type="match status" value="1"/>
</dbReference>
<gene>
    <name evidence="3" type="ORF">CINCED_3A020372</name>
</gene>
<dbReference type="Proteomes" id="UP000325440">
    <property type="component" value="Unassembled WGS sequence"/>
</dbReference>
<name>A0A5E4NSC5_9HEMI</name>
<keyword evidence="1" id="KW-0853">WD repeat</keyword>
<dbReference type="InterPro" id="IPR036322">
    <property type="entry name" value="WD40_repeat_dom_sf"/>
</dbReference>